<accession>A0A8K0JI40</accession>
<keyword evidence="2" id="KW-1185">Reference proteome</keyword>
<evidence type="ECO:0000313" key="2">
    <source>
        <dbReference type="Proteomes" id="UP000812966"/>
    </source>
</evidence>
<gene>
    <name evidence="1" type="ORF">FFLO_04869</name>
</gene>
<name>A0A8K0JI40_9TREE</name>
<dbReference type="AlphaFoldDB" id="A0A8K0JI40"/>
<comment type="caution">
    <text evidence="1">The sequence shown here is derived from an EMBL/GenBank/DDBJ whole genome shotgun (WGS) entry which is preliminary data.</text>
</comment>
<sequence length="57" mass="6160">MKRIALEALFEMGVRGEAANSIAAQSGLTTKQVGDLFRTNRQNMRSKAMAIFDSGGL</sequence>
<evidence type="ECO:0000313" key="1">
    <source>
        <dbReference type="EMBL" id="KAG7530699.1"/>
    </source>
</evidence>
<dbReference type="EMBL" id="JABELV010000111">
    <property type="protein sequence ID" value="KAG7530699.1"/>
    <property type="molecule type" value="Genomic_DNA"/>
</dbReference>
<dbReference type="Proteomes" id="UP000812966">
    <property type="component" value="Unassembled WGS sequence"/>
</dbReference>
<organism evidence="1 2">
    <name type="scientific">Filobasidium floriforme</name>
    <dbReference type="NCBI Taxonomy" id="5210"/>
    <lineage>
        <taxon>Eukaryota</taxon>
        <taxon>Fungi</taxon>
        <taxon>Dikarya</taxon>
        <taxon>Basidiomycota</taxon>
        <taxon>Agaricomycotina</taxon>
        <taxon>Tremellomycetes</taxon>
        <taxon>Filobasidiales</taxon>
        <taxon>Filobasidiaceae</taxon>
        <taxon>Filobasidium</taxon>
    </lineage>
</organism>
<proteinExistence type="predicted"/>
<protein>
    <submittedName>
        <fullName evidence="1">Uncharacterized protein</fullName>
    </submittedName>
</protein>
<reference evidence="1" key="1">
    <citation type="submission" date="2020-04" db="EMBL/GenBank/DDBJ databases">
        <title>Analysis of mating type loci in Filobasidium floriforme.</title>
        <authorList>
            <person name="Nowrousian M."/>
        </authorList>
    </citation>
    <scope>NUCLEOTIDE SEQUENCE</scope>
    <source>
        <strain evidence="1">CBS 6242</strain>
    </source>
</reference>